<feature type="signal peptide" evidence="1">
    <location>
        <begin position="1"/>
        <end position="20"/>
    </location>
</feature>
<organism evidence="2 3">
    <name type="scientific">Desulfosporosinus acidiphilus (strain DSM 22704 / JCM 16185 / SJ4)</name>
    <dbReference type="NCBI Taxonomy" id="646529"/>
    <lineage>
        <taxon>Bacteria</taxon>
        <taxon>Bacillati</taxon>
        <taxon>Bacillota</taxon>
        <taxon>Clostridia</taxon>
        <taxon>Eubacteriales</taxon>
        <taxon>Desulfitobacteriaceae</taxon>
        <taxon>Desulfosporosinus</taxon>
    </lineage>
</organism>
<dbReference type="KEGG" id="dai:Desaci_1350"/>
<dbReference type="EMBL" id="CP003639">
    <property type="protein sequence ID" value="AFM40376.1"/>
    <property type="molecule type" value="Genomic_DNA"/>
</dbReference>
<sequence>MKRILLSIVLSLLFSQILIGCGQKVEQQAPTNILKSVQSMKSQSNNHTQIVQATVGITTNIAIPDLKNIKNTKYPDIVAEVGDTKITGLQLTRGVAIKQNAFVNNIKMPQDESFYEKIALGLLVKNALIDTEVMRQGLQVTPDEARSYLEQQKKSMDSLPESDPAKEAYTKTINDNGFSTSTDYIDSPETIKFTQILLGRVKLRNLVLHSIPAGQNEAYKAWQDYTDKLINQGNYKIFIPVDIKGYQQLEEKAAQGK</sequence>
<dbReference type="OrthoDB" id="1796187at2"/>
<accession>I4D3K2</accession>
<dbReference type="InterPro" id="IPR027304">
    <property type="entry name" value="Trigger_fact/SurA_dom_sf"/>
</dbReference>
<gene>
    <name evidence="2" type="ordered locus">Desaci_1350</name>
</gene>
<keyword evidence="1" id="KW-0732">Signal</keyword>
<evidence type="ECO:0000313" key="3">
    <source>
        <dbReference type="Proteomes" id="UP000002892"/>
    </source>
</evidence>
<dbReference type="Proteomes" id="UP000002892">
    <property type="component" value="Chromosome"/>
</dbReference>
<dbReference type="PROSITE" id="PS51257">
    <property type="entry name" value="PROKAR_LIPOPROTEIN"/>
    <property type="match status" value="1"/>
</dbReference>
<dbReference type="RefSeq" id="WP_014826383.1">
    <property type="nucleotide sequence ID" value="NC_018068.1"/>
</dbReference>
<keyword evidence="3" id="KW-1185">Reference proteome</keyword>
<name>I4D3K2_DESAJ</name>
<evidence type="ECO:0000256" key="1">
    <source>
        <dbReference type="SAM" id="SignalP"/>
    </source>
</evidence>
<reference evidence="2 3" key="1">
    <citation type="journal article" date="2012" name="J. Bacteriol.">
        <title>Complete genome sequences of Desulfosporosinus orientis DSM765T, Desulfosporosinus youngiae DSM17734T, Desulfosporosinus meridiei DSM13257T, and Desulfosporosinus acidiphilus DSM22704T.</title>
        <authorList>
            <person name="Pester M."/>
            <person name="Brambilla E."/>
            <person name="Alazard D."/>
            <person name="Rattei T."/>
            <person name="Weinmaier T."/>
            <person name="Han J."/>
            <person name="Lucas S."/>
            <person name="Lapidus A."/>
            <person name="Cheng J.F."/>
            <person name="Goodwin L."/>
            <person name="Pitluck S."/>
            <person name="Peters L."/>
            <person name="Ovchinnikova G."/>
            <person name="Teshima H."/>
            <person name="Detter J.C."/>
            <person name="Han C.S."/>
            <person name="Tapia R."/>
            <person name="Land M.L."/>
            <person name="Hauser L."/>
            <person name="Kyrpides N.C."/>
            <person name="Ivanova N.N."/>
            <person name="Pagani I."/>
            <person name="Huntmann M."/>
            <person name="Wei C.L."/>
            <person name="Davenport K.W."/>
            <person name="Daligault H."/>
            <person name="Chain P.S."/>
            <person name="Chen A."/>
            <person name="Mavromatis K."/>
            <person name="Markowitz V."/>
            <person name="Szeto E."/>
            <person name="Mikhailova N."/>
            <person name="Pati A."/>
            <person name="Wagner M."/>
            <person name="Woyke T."/>
            <person name="Ollivier B."/>
            <person name="Klenk H.P."/>
            <person name="Spring S."/>
            <person name="Loy A."/>
        </authorList>
    </citation>
    <scope>NUCLEOTIDE SEQUENCE [LARGE SCALE GENOMIC DNA]</scope>
    <source>
        <strain evidence="3">DSM 22704 / JCM 16185 / SJ4</strain>
    </source>
</reference>
<evidence type="ECO:0000313" key="2">
    <source>
        <dbReference type="EMBL" id="AFM40376.1"/>
    </source>
</evidence>
<dbReference type="AlphaFoldDB" id="I4D3K2"/>
<dbReference type="SUPFAM" id="SSF109998">
    <property type="entry name" value="Triger factor/SurA peptide-binding domain-like"/>
    <property type="match status" value="1"/>
</dbReference>
<protein>
    <recommendedName>
        <fullName evidence="4">Lipoprotein</fullName>
    </recommendedName>
</protein>
<proteinExistence type="predicted"/>
<feature type="chain" id="PRO_5039573205" description="Lipoprotein" evidence="1">
    <location>
        <begin position="21"/>
        <end position="257"/>
    </location>
</feature>
<evidence type="ECO:0008006" key="4">
    <source>
        <dbReference type="Google" id="ProtNLM"/>
    </source>
</evidence>
<dbReference type="Gene3D" id="1.10.4030.10">
    <property type="entry name" value="Porin chaperone SurA, peptide-binding domain"/>
    <property type="match status" value="1"/>
</dbReference>
<dbReference type="HOGENOM" id="CLU_095254_0_0_9"/>